<evidence type="ECO:0000313" key="1">
    <source>
        <dbReference type="EMBL" id="OZI36288.1"/>
    </source>
</evidence>
<protein>
    <recommendedName>
        <fullName evidence="3">DUF3168 domain-containing protein</fullName>
    </recommendedName>
</protein>
<dbReference type="Pfam" id="PF11367">
    <property type="entry name" value="Tail_completion_gp17"/>
    <property type="match status" value="1"/>
</dbReference>
<dbReference type="AlphaFoldDB" id="A0A261SFT1"/>
<dbReference type="InterPro" id="IPR053745">
    <property type="entry name" value="Viral_Tail_Comp_sf"/>
</dbReference>
<dbReference type="Proteomes" id="UP000217005">
    <property type="component" value="Unassembled WGS sequence"/>
</dbReference>
<proteinExistence type="predicted"/>
<dbReference type="EMBL" id="NEVL01000003">
    <property type="protein sequence ID" value="OZI36288.1"/>
    <property type="molecule type" value="Genomic_DNA"/>
</dbReference>
<evidence type="ECO:0008006" key="3">
    <source>
        <dbReference type="Google" id="ProtNLM"/>
    </source>
</evidence>
<gene>
    <name evidence="1" type="ORF">CEG14_14850</name>
</gene>
<sequence>MVEAKIIAALGPLVNDRVYPDTATADTPLPFITFQRAGGAPLVYVDGTLPDKANARMQINVWGKGRAEVSRVMAAVEEALCSAPAFGLPLGGPIDRSDELTGFKGAQQDFSIWYERS</sequence>
<reference evidence="1 2" key="1">
    <citation type="submission" date="2017-05" db="EMBL/GenBank/DDBJ databases">
        <title>Complete and WGS of Bordetella genogroups.</title>
        <authorList>
            <person name="Spilker T."/>
            <person name="LiPuma J."/>
        </authorList>
    </citation>
    <scope>NUCLEOTIDE SEQUENCE [LARGE SCALE GENOMIC DNA]</scope>
    <source>
        <strain evidence="1 2">AU17610</strain>
    </source>
</reference>
<dbReference type="OrthoDB" id="8612771at2"/>
<evidence type="ECO:0000313" key="2">
    <source>
        <dbReference type="Proteomes" id="UP000217005"/>
    </source>
</evidence>
<organism evidence="1 2">
    <name type="scientific">Bordetella genomosp. 1</name>
    <dbReference type="NCBI Taxonomy" id="1395607"/>
    <lineage>
        <taxon>Bacteria</taxon>
        <taxon>Pseudomonadati</taxon>
        <taxon>Pseudomonadota</taxon>
        <taxon>Betaproteobacteria</taxon>
        <taxon>Burkholderiales</taxon>
        <taxon>Alcaligenaceae</taxon>
        <taxon>Bordetella</taxon>
    </lineage>
</organism>
<name>A0A261SFT1_9BORD</name>
<accession>A0A261SFT1</accession>
<comment type="caution">
    <text evidence="1">The sequence shown here is derived from an EMBL/GenBank/DDBJ whole genome shotgun (WGS) entry which is preliminary data.</text>
</comment>
<dbReference type="Gene3D" id="3.30.2000.30">
    <property type="match status" value="1"/>
</dbReference>
<dbReference type="RefSeq" id="WP_094827094.1">
    <property type="nucleotide sequence ID" value="NZ_NEVL01000003.1"/>
</dbReference>
<dbReference type="InterPro" id="IPR021508">
    <property type="entry name" value="Gp17-like"/>
</dbReference>